<reference evidence="2 3" key="1">
    <citation type="submission" date="2020-12" db="EMBL/GenBank/DDBJ databases">
        <title>De novo assembly of Tibetan sheep genome.</title>
        <authorList>
            <person name="Li X."/>
        </authorList>
    </citation>
    <scope>NUCLEOTIDE SEQUENCE [LARGE SCALE GENOMIC DNA]</scope>
    <source>
        <tissue evidence="2">Heart</tissue>
    </source>
</reference>
<evidence type="ECO:0000313" key="3">
    <source>
        <dbReference type="Proteomes" id="UP000664991"/>
    </source>
</evidence>
<dbReference type="PANTHER" id="PTHR35157:SF1">
    <property type="entry name" value="PROTEIN FAM209A"/>
    <property type="match status" value="1"/>
</dbReference>
<dbReference type="EMBL" id="JAEMGP010000016">
    <property type="protein sequence ID" value="KAG5199262.1"/>
    <property type="molecule type" value="Genomic_DNA"/>
</dbReference>
<dbReference type="PANTHER" id="PTHR35157">
    <property type="entry name" value="PROTEIN FAM209A"/>
    <property type="match status" value="1"/>
</dbReference>
<sequence length="86" mass="9402">MYVTVKLAGESGQSKVQTPAARHGHSFGSLGRKKGKSSSEEDYMFRILTLLKMYFVKFVSSVQNLKLITSTGGNHSPLNVEVPADL</sequence>
<dbReference type="InterPro" id="IPR027943">
    <property type="entry name" value="FAM209"/>
</dbReference>
<evidence type="ECO:0000313" key="2">
    <source>
        <dbReference type="EMBL" id="KAG5199262.1"/>
    </source>
</evidence>
<evidence type="ECO:0000256" key="1">
    <source>
        <dbReference type="SAM" id="MobiDB-lite"/>
    </source>
</evidence>
<feature type="region of interest" description="Disordered" evidence="1">
    <location>
        <begin position="1"/>
        <end position="39"/>
    </location>
</feature>
<protein>
    <submittedName>
        <fullName evidence="2">Uncharacterized protein</fullName>
    </submittedName>
</protein>
<accession>A0A835ZS42</accession>
<proteinExistence type="predicted"/>
<name>A0A835ZS42_SHEEP</name>
<gene>
    <name evidence="2" type="ORF">JEQ12_006962</name>
</gene>
<comment type="caution">
    <text evidence="2">The sequence shown here is derived from an EMBL/GenBank/DDBJ whole genome shotgun (WGS) entry which is preliminary data.</text>
</comment>
<dbReference type="Pfam" id="PF15206">
    <property type="entry name" value="FAM209"/>
    <property type="match status" value="1"/>
</dbReference>
<dbReference type="Proteomes" id="UP000664991">
    <property type="component" value="Unassembled WGS sequence"/>
</dbReference>
<dbReference type="AlphaFoldDB" id="A0A835ZS42"/>
<organism evidence="2 3">
    <name type="scientific">Ovis aries</name>
    <name type="common">Sheep</name>
    <dbReference type="NCBI Taxonomy" id="9940"/>
    <lineage>
        <taxon>Eukaryota</taxon>
        <taxon>Metazoa</taxon>
        <taxon>Chordata</taxon>
        <taxon>Craniata</taxon>
        <taxon>Vertebrata</taxon>
        <taxon>Euteleostomi</taxon>
        <taxon>Mammalia</taxon>
        <taxon>Eutheria</taxon>
        <taxon>Laurasiatheria</taxon>
        <taxon>Artiodactyla</taxon>
        <taxon>Ruminantia</taxon>
        <taxon>Pecora</taxon>
        <taxon>Bovidae</taxon>
        <taxon>Caprinae</taxon>
        <taxon>Ovis</taxon>
    </lineage>
</organism>